<evidence type="ECO:0000259" key="2">
    <source>
        <dbReference type="PROSITE" id="PS51827"/>
    </source>
</evidence>
<evidence type="ECO:0000313" key="3">
    <source>
        <dbReference type="EnsemblMetazoa" id="tetur18g00710.1"/>
    </source>
</evidence>
<dbReference type="OrthoDB" id="2359216at2759"/>
<dbReference type="PROSITE" id="PS51827">
    <property type="entry name" value="XTBD"/>
    <property type="match status" value="1"/>
</dbReference>
<dbReference type="EMBL" id="CAEY01000378">
    <property type="status" value="NOT_ANNOTATED_CDS"/>
    <property type="molecule type" value="Genomic_DNA"/>
</dbReference>
<dbReference type="HOGENOM" id="CLU_2018145_0_0_1"/>
<dbReference type="KEGG" id="tut:107366572"/>
<evidence type="ECO:0000313" key="4">
    <source>
        <dbReference type="Proteomes" id="UP000015104"/>
    </source>
</evidence>
<sequence length="123" mass="15042">MNEEEIKTQRKSWELEDHWQLRNAFMTTYCDTFPPDKLLCLAQTFVNVETLGVKYSPDVMEEIERLAENVPNLAEYRATKERRDEESAERKKTRKQEKKNFKVPRYDRNNQRDYYPQNCWSRR</sequence>
<reference evidence="4" key="1">
    <citation type="submission" date="2011-08" db="EMBL/GenBank/DDBJ databases">
        <authorList>
            <person name="Rombauts S."/>
        </authorList>
    </citation>
    <scope>NUCLEOTIDE SEQUENCE</scope>
    <source>
        <strain evidence="4">London</strain>
    </source>
</reference>
<dbReference type="Pfam" id="PF11952">
    <property type="entry name" value="XTBD"/>
    <property type="match status" value="1"/>
</dbReference>
<feature type="domain" description="XRN2-binding (XTBD)" evidence="2">
    <location>
        <begin position="6"/>
        <end position="90"/>
    </location>
</feature>
<evidence type="ECO:0000256" key="1">
    <source>
        <dbReference type="SAM" id="MobiDB-lite"/>
    </source>
</evidence>
<dbReference type="Proteomes" id="UP000015104">
    <property type="component" value="Unassembled WGS sequence"/>
</dbReference>
<gene>
    <name evidence="3" type="primary">107366572</name>
</gene>
<accession>T1KQP9</accession>
<proteinExistence type="predicted"/>
<dbReference type="PANTHER" id="PTHR48430">
    <property type="entry name" value="PARTNER OF XRN-2 PROTEIN 1"/>
    <property type="match status" value="1"/>
</dbReference>
<dbReference type="AlphaFoldDB" id="T1KQP9"/>
<dbReference type="OMA" id="WESAENW"/>
<feature type="compositionally biased region" description="Basic and acidic residues" evidence="1">
    <location>
        <begin position="77"/>
        <end position="90"/>
    </location>
</feature>
<feature type="region of interest" description="Disordered" evidence="1">
    <location>
        <begin position="77"/>
        <end position="123"/>
    </location>
</feature>
<dbReference type="InterPro" id="IPR021859">
    <property type="entry name" value="XTBD"/>
</dbReference>
<dbReference type="PANTHER" id="PTHR48430:SF1">
    <property type="entry name" value="PARTNER OF XRN-2 PROTEIN 1"/>
    <property type="match status" value="1"/>
</dbReference>
<keyword evidence="4" id="KW-1185">Reference proteome</keyword>
<organism evidence="3 4">
    <name type="scientific">Tetranychus urticae</name>
    <name type="common">Two-spotted spider mite</name>
    <dbReference type="NCBI Taxonomy" id="32264"/>
    <lineage>
        <taxon>Eukaryota</taxon>
        <taxon>Metazoa</taxon>
        <taxon>Ecdysozoa</taxon>
        <taxon>Arthropoda</taxon>
        <taxon>Chelicerata</taxon>
        <taxon>Arachnida</taxon>
        <taxon>Acari</taxon>
        <taxon>Acariformes</taxon>
        <taxon>Trombidiformes</taxon>
        <taxon>Prostigmata</taxon>
        <taxon>Eleutherengona</taxon>
        <taxon>Raphignathae</taxon>
        <taxon>Tetranychoidea</taxon>
        <taxon>Tetranychidae</taxon>
        <taxon>Tetranychus</taxon>
    </lineage>
</organism>
<dbReference type="eggNOG" id="KOG1721">
    <property type="taxonomic scope" value="Eukaryota"/>
</dbReference>
<protein>
    <recommendedName>
        <fullName evidence="2">XRN2-binding (XTBD) domain-containing protein</fullName>
    </recommendedName>
</protein>
<feature type="compositionally biased region" description="Basic and acidic residues" evidence="1">
    <location>
        <begin position="98"/>
        <end position="111"/>
    </location>
</feature>
<reference evidence="3" key="2">
    <citation type="submission" date="2015-06" db="UniProtKB">
        <authorList>
            <consortium name="EnsemblMetazoa"/>
        </authorList>
    </citation>
    <scope>IDENTIFICATION</scope>
</reference>
<name>T1KQP9_TETUR</name>
<dbReference type="EnsemblMetazoa" id="tetur18g00710.1">
    <property type="protein sequence ID" value="tetur18g00710.1"/>
    <property type="gene ID" value="tetur18g00710"/>
</dbReference>